<dbReference type="SUPFAM" id="SSF46955">
    <property type="entry name" value="Putative DNA-binding domain"/>
    <property type="match status" value="1"/>
</dbReference>
<dbReference type="SMART" id="SM00422">
    <property type="entry name" value="HTH_MERR"/>
    <property type="match status" value="1"/>
</dbReference>
<dbReference type="InterPro" id="IPR000551">
    <property type="entry name" value="MerR-type_HTH_dom"/>
</dbReference>
<evidence type="ECO:0000259" key="2">
    <source>
        <dbReference type="PROSITE" id="PS50937"/>
    </source>
</evidence>
<dbReference type="PANTHER" id="PTHR30204">
    <property type="entry name" value="REDOX-CYCLING DRUG-SENSING TRANSCRIPTIONAL ACTIVATOR SOXR"/>
    <property type="match status" value="1"/>
</dbReference>
<gene>
    <name evidence="3" type="ORF">R4I43_19735</name>
</gene>
<name>A0ABU6ADL0_9PSEU</name>
<evidence type="ECO:0000313" key="3">
    <source>
        <dbReference type="EMBL" id="MEB3369642.1"/>
    </source>
</evidence>
<keyword evidence="1" id="KW-0238">DNA-binding</keyword>
<dbReference type="PANTHER" id="PTHR30204:SF93">
    <property type="entry name" value="HTH MERR-TYPE DOMAIN-CONTAINING PROTEIN"/>
    <property type="match status" value="1"/>
</dbReference>
<dbReference type="EMBL" id="JAWLNX010000014">
    <property type="protein sequence ID" value="MEB3369642.1"/>
    <property type="molecule type" value="Genomic_DNA"/>
</dbReference>
<accession>A0ABU6ADL0</accession>
<dbReference type="Proteomes" id="UP001327093">
    <property type="component" value="Unassembled WGS sequence"/>
</dbReference>
<dbReference type="Gene3D" id="1.10.1660.10">
    <property type="match status" value="1"/>
</dbReference>
<sequence length="128" mass="15023">MRIGELAERTRIPARMLRYYEEQGLITPRRLDNGYRDYDEYLVDRVLKIRGLLDAGIPTRIIGDMLPCLNQSQDIVVANPDPELRELLERERDRMTEKIEFLTHNRDAISRYIDALGRAEQEMTVTSD</sequence>
<proteinExistence type="predicted"/>
<evidence type="ECO:0000313" key="4">
    <source>
        <dbReference type="Proteomes" id="UP001327093"/>
    </source>
</evidence>
<dbReference type="RefSeq" id="WP_324267128.1">
    <property type="nucleotide sequence ID" value="NZ_JAWLNX010000014.1"/>
</dbReference>
<organism evidence="3 4">
    <name type="scientific">Saccharopolyspora mangrovi</name>
    <dbReference type="NCBI Taxonomy" id="3082379"/>
    <lineage>
        <taxon>Bacteria</taxon>
        <taxon>Bacillati</taxon>
        <taxon>Actinomycetota</taxon>
        <taxon>Actinomycetes</taxon>
        <taxon>Pseudonocardiales</taxon>
        <taxon>Pseudonocardiaceae</taxon>
        <taxon>Saccharopolyspora</taxon>
    </lineage>
</organism>
<protein>
    <submittedName>
        <fullName evidence="3">MerR family transcriptional regulator</fullName>
    </submittedName>
</protein>
<evidence type="ECO:0000256" key="1">
    <source>
        <dbReference type="ARBA" id="ARBA00023125"/>
    </source>
</evidence>
<reference evidence="3 4" key="1">
    <citation type="submission" date="2023-10" db="EMBL/GenBank/DDBJ databases">
        <title>Saccharopolyspora sp. nov., isolated from mangrove soil.</title>
        <authorList>
            <person name="Lu Y."/>
            <person name="Liu W."/>
        </authorList>
    </citation>
    <scope>NUCLEOTIDE SEQUENCE [LARGE SCALE GENOMIC DNA]</scope>
    <source>
        <strain evidence="3 4">S2-29</strain>
    </source>
</reference>
<dbReference type="Pfam" id="PF13411">
    <property type="entry name" value="MerR_1"/>
    <property type="match status" value="1"/>
</dbReference>
<keyword evidence="4" id="KW-1185">Reference proteome</keyword>
<comment type="caution">
    <text evidence="3">The sequence shown here is derived from an EMBL/GenBank/DDBJ whole genome shotgun (WGS) entry which is preliminary data.</text>
</comment>
<dbReference type="PROSITE" id="PS50937">
    <property type="entry name" value="HTH_MERR_2"/>
    <property type="match status" value="1"/>
</dbReference>
<feature type="domain" description="HTH merR-type" evidence="2">
    <location>
        <begin position="1"/>
        <end position="68"/>
    </location>
</feature>
<dbReference type="InterPro" id="IPR047057">
    <property type="entry name" value="MerR_fam"/>
</dbReference>
<dbReference type="InterPro" id="IPR009061">
    <property type="entry name" value="DNA-bd_dom_put_sf"/>
</dbReference>